<dbReference type="SUPFAM" id="SSF55874">
    <property type="entry name" value="ATPase domain of HSP90 chaperone/DNA topoisomerase II/histidine kinase"/>
    <property type="match status" value="1"/>
</dbReference>
<proteinExistence type="inferred from homology"/>
<dbReference type="GO" id="GO:0005524">
    <property type="term" value="F:ATP binding"/>
    <property type="evidence" value="ECO:0007669"/>
    <property type="project" value="InterPro"/>
</dbReference>
<name>A0AAN6YBJ5_9PEZI</name>
<feature type="compositionally biased region" description="Low complexity" evidence="2">
    <location>
        <begin position="484"/>
        <end position="495"/>
    </location>
</feature>
<evidence type="ECO:0000256" key="2">
    <source>
        <dbReference type="SAM" id="MobiDB-lite"/>
    </source>
</evidence>
<dbReference type="InterPro" id="IPR037198">
    <property type="entry name" value="MutL_C_sf"/>
</dbReference>
<dbReference type="SUPFAM" id="SSF118116">
    <property type="entry name" value="DNA mismatch repair protein MutL"/>
    <property type="match status" value="2"/>
</dbReference>
<reference evidence="4" key="1">
    <citation type="journal article" date="2023" name="Mol. Phylogenet. Evol.">
        <title>Genome-scale phylogeny and comparative genomics of the fungal order Sordariales.</title>
        <authorList>
            <person name="Hensen N."/>
            <person name="Bonometti L."/>
            <person name="Westerberg I."/>
            <person name="Brannstrom I.O."/>
            <person name="Guillou S."/>
            <person name="Cros-Aarteil S."/>
            <person name="Calhoun S."/>
            <person name="Haridas S."/>
            <person name="Kuo A."/>
            <person name="Mondo S."/>
            <person name="Pangilinan J."/>
            <person name="Riley R."/>
            <person name="LaButti K."/>
            <person name="Andreopoulos B."/>
            <person name="Lipzen A."/>
            <person name="Chen C."/>
            <person name="Yan M."/>
            <person name="Daum C."/>
            <person name="Ng V."/>
            <person name="Clum A."/>
            <person name="Steindorff A."/>
            <person name="Ohm R.A."/>
            <person name="Martin F."/>
            <person name="Silar P."/>
            <person name="Natvig D.O."/>
            <person name="Lalanne C."/>
            <person name="Gautier V."/>
            <person name="Ament-Velasquez S.L."/>
            <person name="Kruys A."/>
            <person name="Hutchinson M.I."/>
            <person name="Powell A.J."/>
            <person name="Barry K."/>
            <person name="Miller A.N."/>
            <person name="Grigoriev I.V."/>
            <person name="Debuchy R."/>
            <person name="Gladieux P."/>
            <person name="Hiltunen Thoren M."/>
            <person name="Johannesson H."/>
        </authorList>
    </citation>
    <scope>NUCLEOTIDE SEQUENCE</scope>
    <source>
        <strain evidence="4">PSN293</strain>
    </source>
</reference>
<feature type="region of interest" description="Disordered" evidence="2">
    <location>
        <begin position="563"/>
        <end position="590"/>
    </location>
</feature>
<dbReference type="InterPro" id="IPR036890">
    <property type="entry name" value="HATPase_C_sf"/>
</dbReference>
<evidence type="ECO:0000256" key="1">
    <source>
        <dbReference type="ARBA" id="ARBA00006082"/>
    </source>
</evidence>
<dbReference type="SMART" id="SM00853">
    <property type="entry name" value="MutL_C"/>
    <property type="match status" value="1"/>
</dbReference>
<protein>
    <recommendedName>
        <fullName evidence="3">MutL C-terminal dimerisation domain-containing protein</fullName>
    </recommendedName>
</protein>
<feature type="compositionally biased region" description="Basic and acidic residues" evidence="2">
    <location>
        <begin position="563"/>
        <end position="572"/>
    </location>
</feature>
<comment type="similarity">
    <text evidence="1">Belongs to the DNA mismatch repair MutL/HexB family.</text>
</comment>
<dbReference type="Gene3D" id="3.30.1540.20">
    <property type="entry name" value="MutL, C-terminal domain, dimerisation subdomain"/>
    <property type="match status" value="2"/>
</dbReference>
<dbReference type="InterPro" id="IPR014790">
    <property type="entry name" value="MutL_C"/>
</dbReference>
<dbReference type="GO" id="GO:0016887">
    <property type="term" value="F:ATP hydrolysis activity"/>
    <property type="evidence" value="ECO:0007669"/>
    <property type="project" value="InterPro"/>
</dbReference>
<organism evidence="4 5">
    <name type="scientific">Rhypophila decipiens</name>
    <dbReference type="NCBI Taxonomy" id="261697"/>
    <lineage>
        <taxon>Eukaryota</taxon>
        <taxon>Fungi</taxon>
        <taxon>Dikarya</taxon>
        <taxon>Ascomycota</taxon>
        <taxon>Pezizomycotina</taxon>
        <taxon>Sordariomycetes</taxon>
        <taxon>Sordariomycetidae</taxon>
        <taxon>Sordariales</taxon>
        <taxon>Naviculisporaceae</taxon>
        <taxon>Rhypophila</taxon>
    </lineage>
</organism>
<dbReference type="InterPro" id="IPR042120">
    <property type="entry name" value="MutL_C_dimsub"/>
</dbReference>
<feature type="domain" description="MutL C-terminal dimerisation" evidence="3">
    <location>
        <begin position="682"/>
        <end position="887"/>
    </location>
</feature>
<reference evidence="4" key="2">
    <citation type="submission" date="2023-05" db="EMBL/GenBank/DDBJ databases">
        <authorList>
            <consortium name="Lawrence Berkeley National Laboratory"/>
            <person name="Steindorff A."/>
            <person name="Hensen N."/>
            <person name="Bonometti L."/>
            <person name="Westerberg I."/>
            <person name="Brannstrom I.O."/>
            <person name="Guillou S."/>
            <person name="Cros-Aarteil S."/>
            <person name="Calhoun S."/>
            <person name="Haridas S."/>
            <person name="Kuo A."/>
            <person name="Mondo S."/>
            <person name="Pangilinan J."/>
            <person name="Riley R."/>
            <person name="Labutti K."/>
            <person name="Andreopoulos B."/>
            <person name="Lipzen A."/>
            <person name="Chen C."/>
            <person name="Yanf M."/>
            <person name="Daum C."/>
            <person name="Ng V."/>
            <person name="Clum A."/>
            <person name="Ohm R."/>
            <person name="Martin F."/>
            <person name="Silar P."/>
            <person name="Natvig D."/>
            <person name="Lalanne C."/>
            <person name="Gautier V."/>
            <person name="Ament-Velasquez S.L."/>
            <person name="Kruys A."/>
            <person name="Hutchinson M.I."/>
            <person name="Powell A.J."/>
            <person name="Barry K."/>
            <person name="Miller A.N."/>
            <person name="Grigoriev I.V."/>
            <person name="Debuchy R."/>
            <person name="Gladieux P."/>
            <person name="Thoren M.H."/>
            <person name="Johannesson H."/>
        </authorList>
    </citation>
    <scope>NUCLEOTIDE SEQUENCE</scope>
    <source>
        <strain evidence="4">PSN293</strain>
    </source>
</reference>
<dbReference type="InterPro" id="IPR038973">
    <property type="entry name" value="MutL/Mlh/Pms-like"/>
</dbReference>
<evidence type="ECO:0000313" key="4">
    <source>
        <dbReference type="EMBL" id="KAK4213617.1"/>
    </source>
</evidence>
<dbReference type="PANTHER" id="PTHR10073:SF47">
    <property type="entry name" value="DNA MISMATCH REPAIR PROTEIN MLH3"/>
    <property type="match status" value="1"/>
</dbReference>
<dbReference type="GO" id="GO:0006298">
    <property type="term" value="P:mismatch repair"/>
    <property type="evidence" value="ECO:0007669"/>
    <property type="project" value="InterPro"/>
</dbReference>
<gene>
    <name evidence="4" type="ORF">QBC37DRAFT_170676</name>
</gene>
<feature type="region of interest" description="Disordered" evidence="2">
    <location>
        <begin position="401"/>
        <end position="522"/>
    </location>
</feature>
<sequence length="972" mass="106139">MSIQPLPGDVVAQIKSSIIITSLNGVVSGLLQNSLDARASRINVSVDYARGNCSVEDDGLGILPASFHESGGLGQLYYTSRYPPRAEYHGRHGEFLASLGTLSLLTVASHHHEYRSHNCLTIHNSRVISRNVPALPEQRVVTFPTGTRVAVRDLFGSMPVRVKQRAMEMERLGSTRSFNQLVSMAVALLLAWPTGVVVSLQDVTSNRTIVLRTSTLGRSPTQMAREIPARTCTLLGQASLLEREDAKSWLSIGASVTGVSLGGCVCLVPVATRSVQFISLGIQPLSNENQSNILYEEVNKVFANSRFGEVEEVELGQDGVPKKTEGFTAKELKPKRGLDRWPMFFIQIMLDEQMESFNTDGLIDDSNHNLTMITDLLQVMVYEFLKKHHFHPRAVNALGRLQQPRSGTSKVVHSPSHTSALTGSVKQSRKSSSRPPASGSSTLRSLSRSQPRGISKTSSGSSRSLPRGISRTSSASPFGSWAQIKPDSTSSSSSKTIRRTSDHESPNKNVSQHFQPLFNKSGQLVRKPFADVEEDKHDSSAQKSSSDPIVWVDPATKLRALIDPRTGFEIKPKKPPSKAPESHDSVRSDTTSLLDLFKQQKIPPARKEARAFEPVEPPIPRVPELAGVFGQGSDNSKTSCNHAGGELGNINLELPRWGGAGGASTTTTLGRISKDALKTAEIIGQVDKKFILVKVSSPNSKNSSSSERNLLVLIDQHAADERCRVEDLMRQYFDDVSGDDGKVLVARTLTVSKPLVFELSAREGKLLVRFQKHFEHWGVWFEVVFAGHHPADDANTAKVEIWSLPGAIIERCRLEPRLLVDLVRKEVWRLNDSPGLGSSGTSERVAGQDENETESGWVARFHQCPEGILEMVNSRACRSAIMFNDVLTQEQCVDLVQRLARCAFPFQCAHGRPSMVPIVDLGGAGTVQDGIGSLGGLFGGHHHQRSRTEKGGSLALLGDLKSWADEKGEGSV</sequence>
<dbReference type="EMBL" id="MU858106">
    <property type="protein sequence ID" value="KAK4213617.1"/>
    <property type="molecule type" value="Genomic_DNA"/>
</dbReference>
<accession>A0AAN6YBJ5</accession>
<feature type="compositionally biased region" description="Low complexity" evidence="2">
    <location>
        <begin position="433"/>
        <end position="471"/>
    </location>
</feature>
<dbReference type="Pfam" id="PF13589">
    <property type="entry name" value="HATPase_c_3"/>
    <property type="match status" value="1"/>
</dbReference>
<dbReference type="Proteomes" id="UP001301769">
    <property type="component" value="Unassembled WGS sequence"/>
</dbReference>
<dbReference type="Gene3D" id="3.30.565.10">
    <property type="entry name" value="Histidine kinase-like ATPase, C-terminal domain"/>
    <property type="match status" value="1"/>
</dbReference>
<dbReference type="PANTHER" id="PTHR10073">
    <property type="entry name" value="DNA MISMATCH REPAIR PROTEIN MLH, PMS, MUTL"/>
    <property type="match status" value="1"/>
</dbReference>
<evidence type="ECO:0000313" key="5">
    <source>
        <dbReference type="Proteomes" id="UP001301769"/>
    </source>
</evidence>
<keyword evidence="5" id="KW-1185">Reference proteome</keyword>
<feature type="compositionally biased region" description="Polar residues" evidence="2">
    <location>
        <begin position="507"/>
        <end position="522"/>
    </location>
</feature>
<dbReference type="AlphaFoldDB" id="A0AAN6YBJ5"/>
<evidence type="ECO:0000259" key="3">
    <source>
        <dbReference type="SMART" id="SM00853"/>
    </source>
</evidence>
<feature type="compositionally biased region" description="Polar residues" evidence="2">
    <location>
        <begin position="403"/>
        <end position="422"/>
    </location>
</feature>
<dbReference type="GO" id="GO:0140664">
    <property type="term" value="F:ATP-dependent DNA damage sensor activity"/>
    <property type="evidence" value="ECO:0007669"/>
    <property type="project" value="InterPro"/>
</dbReference>
<comment type="caution">
    <text evidence="4">The sequence shown here is derived from an EMBL/GenBank/DDBJ whole genome shotgun (WGS) entry which is preliminary data.</text>
</comment>
<dbReference type="GO" id="GO:0032300">
    <property type="term" value="C:mismatch repair complex"/>
    <property type="evidence" value="ECO:0007669"/>
    <property type="project" value="InterPro"/>
</dbReference>